<dbReference type="NCBIfam" id="NF033684">
    <property type="entry name" value="suffix_2_RND"/>
    <property type="match status" value="1"/>
</dbReference>
<dbReference type="RefSeq" id="WP_106257771.1">
    <property type="nucleotide sequence ID" value="NZ_CAWNSW010000139.1"/>
</dbReference>
<keyword evidence="1" id="KW-0472">Membrane</keyword>
<dbReference type="OrthoDB" id="1122717at2"/>
<feature type="transmembrane region" description="Helical" evidence="1">
    <location>
        <begin position="33"/>
        <end position="54"/>
    </location>
</feature>
<keyword evidence="1" id="KW-1133">Transmembrane helix</keyword>
<name>A0A2T1E285_9CYAN</name>
<sequence length="90" mass="10057">MKQFGFFLLVLSCLVWLAIVAVPVTPFTLGQKAALVPGLLILGEMLFWTGALLVGKKIAQQYRHWLNPRYLWARCKQALGSSVLDVWLAA</sequence>
<evidence type="ECO:0000313" key="2">
    <source>
        <dbReference type="EMBL" id="PSB26858.1"/>
    </source>
</evidence>
<accession>A0A2T1E285</accession>
<evidence type="ECO:0000313" key="3">
    <source>
        <dbReference type="Proteomes" id="UP000239576"/>
    </source>
</evidence>
<evidence type="ECO:0008006" key="4">
    <source>
        <dbReference type="Google" id="ProtNLM"/>
    </source>
</evidence>
<keyword evidence="3" id="KW-1185">Reference proteome</keyword>
<organism evidence="2 3">
    <name type="scientific">Stenomitos frigidus ULC18</name>
    <dbReference type="NCBI Taxonomy" id="2107698"/>
    <lineage>
        <taxon>Bacteria</taxon>
        <taxon>Bacillati</taxon>
        <taxon>Cyanobacteriota</taxon>
        <taxon>Cyanophyceae</taxon>
        <taxon>Leptolyngbyales</taxon>
        <taxon>Leptolyngbyaceae</taxon>
        <taxon>Stenomitos</taxon>
    </lineage>
</organism>
<proteinExistence type="predicted"/>
<reference evidence="2 3" key="2">
    <citation type="submission" date="2018-03" db="EMBL/GenBank/DDBJ databases">
        <title>The ancient ancestry and fast evolution of plastids.</title>
        <authorList>
            <person name="Moore K.R."/>
            <person name="Magnabosco C."/>
            <person name="Momper L."/>
            <person name="Gold D.A."/>
            <person name="Bosak T."/>
            <person name="Fournier G.P."/>
        </authorList>
    </citation>
    <scope>NUCLEOTIDE SEQUENCE [LARGE SCALE GENOMIC DNA]</scope>
    <source>
        <strain evidence="2 3">ULC18</strain>
    </source>
</reference>
<reference evidence="3" key="1">
    <citation type="submission" date="2018-02" db="EMBL/GenBank/DDBJ databases">
        <authorList>
            <person name="Moore K."/>
            <person name="Momper L."/>
        </authorList>
    </citation>
    <scope>NUCLEOTIDE SEQUENCE [LARGE SCALE GENOMIC DNA]</scope>
    <source>
        <strain evidence="3">ULC18</strain>
    </source>
</reference>
<dbReference type="EMBL" id="PVWK01000099">
    <property type="protein sequence ID" value="PSB26858.1"/>
    <property type="molecule type" value="Genomic_DNA"/>
</dbReference>
<gene>
    <name evidence="2" type="ORF">C7B82_18595</name>
</gene>
<dbReference type="Proteomes" id="UP000239576">
    <property type="component" value="Unassembled WGS sequence"/>
</dbReference>
<evidence type="ECO:0000256" key="1">
    <source>
        <dbReference type="SAM" id="Phobius"/>
    </source>
</evidence>
<dbReference type="InterPro" id="IPR047961">
    <property type="entry name" value="Transp_suffix-like"/>
</dbReference>
<dbReference type="AlphaFoldDB" id="A0A2T1E285"/>
<keyword evidence="1" id="KW-0812">Transmembrane</keyword>
<protein>
    <recommendedName>
        <fullName evidence="4">Transporter suffix domain-containing protein</fullName>
    </recommendedName>
</protein>
<comment type="caution">
    <text evidence="2">The sequence shown here is derived from an EMBL/GenBank/DDBJ whole genome shotgun (WGS) entry which is preliminary data.</text>
</comment>